<proteinExistence type="predicted"/>
<dbReference type="RefSeq" id="WP_168052799.1">
    <property type="nucleotide sequence ID" value="NZ_JAAOZT010000002.1"/>
</dbReference>
<evidence type="ECO:0000313" key="1">
    <source>
        <dbReference type="EMBL" id="MBB5198676.1"/>
    </source>
</evidence>
<comment type="caution">
    <text evidence="1">The sequence shown here is derived from an EMBL/GenBank/DDBJ whole genome shotgun (WGS) entry which is preliminary data.</text>
</comment>
<organism evidence="1 2">
    <name type="scientific">Glaciimonas immobilis</name>
    <dbReference type="NCBI Taxonomy" id="728004"/>
    <lineage>
        <taxon>Bacteria</taxon>
        <taxon>Pseudomonadati</taxon>
        <taxon>Pseudomonadota</taxon>
        <taxon>Betaproteobacteria</taxon>
        <taxon>Burkholderiales</taxon>
        <taxon>Oxalobacteraceae</taxon>
        <taxon>Glaciimonas</taxon>
    </lineage>
</organism>
<sequence>MSGLPFITTKVGRAALINAAHNGTAPLTVTHVGLTAAVFTPDDDSTDLPGEFKRLDTISGEVVAAGTIHVTIRDDSADVYHVRGIGYWLSNGVLLGVYSQPEPILQKSAQSMLLLSADTVFTTLDVTALTFGNANFTNPPATIQRQGVVALASADDTVTGTDATRAVTPAGLTPALTQAVDLHKEEVDPHAGYLTQERGNKLYFHKLEAVTNSDTDCDLLIASGVRDVSVTNDRGILAHTHLPTDGDGYGSLTTFNGGQFIHQCYSNGGTVQRSWSRTGYTGDSPTFNDRPWKLAWDGITFNPDDKQDALGFTPVQQGTGVDQLLNTVKIGWNNKVLKATVDKTDLGSFVFLTTLNAALSGKISGNHNIRLQWQGRDGQPTWVYGGYADPNDGALYNPANFSVHYASNAGNANTLSGIRARYVENPGIKPYYLWGMAAGSPAEMTLFHLSQIPAVHSSGLHEFGSIDPGRTGGTADLPSPFVLVGLRSNVSGNFRVHLRGVTMGLG</sequence>
<accession>A0A840RNV7</accession>
<dbReference type="Proteomes" id="UP000571084">
    <property type="component" value="Unassembled WGS sequence"/>
</dbReference>
<name>A0A840RNV7_9BURK</name>
<reference evidence="1 2" key="1">
    <citation type="submission" date="2020-08" db="EMBL/GenBank/DDBJ databases">
        <title>Genomic Encyclopedia of Type Strains, Phase IV (KMG-IV): sequencing the most valuable type-strain genomes for metagenomic binning, comparative biology and taxonomic classification.</title>
        <authorList>
            <person name="Goeker M."/>
        </authorList>
    </citation>
    <scope>NUCLEOTIDE SEQUENCE [LARGE SCALE GENOMIC DNA]</scope>
    <source>
        <strain evidence="1 2">DSM 23240</strain>
    </source>
</reference>
<dbReference type="AlphaFoldDB" id="A0A840RNV7"/>
<gene>
    <name evidence="1" type="ORF">HNR39_000486</name>
</gene>
<evidence type="ECO:0008006" key="3">
    <source>
        <dbReference type="Google" id="ProtNLM"/>
    </source>
</evidence>
<protein>
    <recommendedName>
        <fullName evidence="3">Phage tail protein</fullName>
    </recommendedName>
</protein>
<evidence type="ECO:0000313" key="2">
    <source>
        <dbReference type="Proteomes" id="UP000571084"/>
    </source>
</evidence>
<dbReference type="EMBL" id="JACHHQ010000001">
    <property type="protein sequence ID" value="MBB5198676.1"/>
    <property type="molecule type" value="Genomic_DNA"/>
</dbReference>
<keyword evidence="2" id="KW-1185">Reference proteome</keyword>